<evidence type="ECO:0000313" key="1">
    <source>
        <dbReference type="EMBL" id="SDJ82265.1"/>
    </source>
</evidence>
<protein>
    <recommendedName>
        <fullName evidence="3">Outer membrane protein beta-barrel domain-containing protein</fullName>
    </recommendedName>
</protein>
<dbReference type="STRING" id="1075417.SAMN05421823_101195"/>
<reference evidence="1 2" key="1">
    <citation type="submission" date="2016-10" db="EMBL/GenBank/DDBJ databases">
        <authorList>
            <person name="de Groot N.N."/>
        </authorList>
    </citation>
    <scope>NUCLEOTIDE SEQUENCE [LARGE SCALE GENOMIC DNA]</scope>
    <source>
        <strain evidence="1 2">DSM 25186</strain>
    </source>
</reference>
<keyword evidence="2" id="KW-1185">Reference proteome</keyword>
<sequence length="225" mass="25399">MVLGLMLLTSVATAQRYTKTDTLVSRGLRVGLDLYGPVYTYLRPEVVYQGEGSLDLWIAKKYYAVLEPGVFRYKYQFSNQLSSFDYLARGYYGRLGVDVNLLQGEDMVYVGARYGRAEYRESFSNIIIDQSGYFGSVQGAPVDRRLVGHWAEIVGGVRVRLKPQVFIGFTGRFKFKIGLNETEDLTTFQIPGYGVSDRPTRLGINYYLLYKFGKAPAPAAPLKFP</sequence>
<dbReference type="EMBL" id="FNFO01000001">
    <property type="protein sequence ID" value="SDJ82265.1"/>
    <property type="molecule type" value="Genomic_DNA"/>
</dbReference>
<dbReference type="InterPro" id="IPR046111">
    <property type="entry name" value="DUF6048"/>
</dbReference>
<evidence type="ECO:0000313" key="2">
    <source>
        <dbReference type="Proteomes" id="UP000198510"/>
    </source>
</evidence>
<dbReference type="AlphaFoldDB" id="A0A1G8WXB0"/>
<gene>
    <name evidence="1" type="ORF">SAMN05421823_101195</name>
</gene>
<dbReference type="Pfam" id="PF19515">
    <property type="entry name" value="DUF6048"/>
    <property type="match status" value="1"/>
</dbReference>
<proteinExistence type="predicted"/>
<evidence type="ECO:0008006" key="3">
    <source>
        <dbReference type="Google" id="ProtNLM"/>
    </source>
</evidence>
<name>A0A1G8WXB0_9BACT</name>
<dbReference type="Proteomes" id="UP000198510">
    <property type="component" value="Unassembled WGS sequence"/>
</dbReference>
<organism evidence="1 2">
    <name type="scientific">Catalinimonas alkaloidigena</name>
    <dbReference type="NCBI Taxonomy" id="1075417"/>
    <lineage>
        <taxon>Bacteria</taxon>
        <taxon>Pseudomonadati</taxon>
        <taxon>Bacteroidota</taxon>
        <taxon>Cytophagia</taxon>
        <taxon>Cytophagales</taxon>
        <taxon>Catalimonadaceae</taxon>
        <taxon>Catalinimonas</taxon>
    </lineage>
</organism>
<accession>A0A1G8WXB0</accession>